<dbReference type="Pfam" id="PF00359">
    <property type="entry name" value="PTS_EIIA_2"/>
    <property type="match status" value="1"/>
</dbReference>
<dbReference type="SUPFAM" id="SSF55804">
    <property type="entry name" value="Phoshotransferase/anion transport protein"/>
    <property type="match status" value="1"/>
</dbReference>
<dbReference type="PROSITE" id="PS51094">
    <property type="entry name" value="PTS_EIIA_TYPE_2"/>
    <property type="match status" value="1"/>
</dbReference>
<sequence length="152" mass="16797">MNTLARMCPVEDILLDAKVQNRHQLFEYVARHLQRRYGLAAEPIIGSLEARERMGSTALGQGVAIPHARLSDLSAPLAVFIRPELPIAFDAPDGKPVGELILLLVPQHASQDHLQILADAARLFCERSFRALLRAAATPFDVRRILLESQAS</sequence>
<protein>
    <submittedName>
        <fullName evidence="2">PTS sugar transporter subunit IIA</fullName>
    </submittedName>
</protein>
<evidence type="ECO:0000313" key="2">
    <source>
        <dbReference type="EMBL" id="MDN3577195.1"/>
    </source>
</evidence>
<evidence type="ECO:0000313" key="3">
    <source>
        <dbReference type="Proteomes" id="UP001180081"/>
    </source>
</evidence>
<dbReference type="PANTHER" id="PTHR47738:SF1">
    <property type="entry name" value="NITROGEN REGULATORY PROTEIN"/>
    <property type="match status" value="1"/>
</dbReference>
<keyword evidence="2" id="KW-0762">Sugar transport</keyword>
<proteinExistence type="predicted"/>
<dbReference type="InterPro" id="IPR002178">
    <property type="entry name" value="PTS_EIIA_type-2_dom"/>
</dbReference>
<name>A0ABT8B5T5_9NEIS</name>
<organism evidence="2 3">
    <name type="scientific">Chitinimonas viridis</name>
    <dbReference type="NCBI Taxonomy" id="664880"/>
    <lineage>
        <taxon>Bacteria</taxon>
        <taxon>Pseudomonadati</taxon>
        <taxon>Pseudomonadota</taxon>
        <taxon>Betaproteobacteria</taxon>
        <taxon>Neisseriales</taxon>
        <taxon>Chitinibacteraceae</taxon>
        <taxon>Chitinimonas</taxon>
    </lineage>
</organism>
<dbReference type="CDD" id="cd00211">
    <property type="entry name" value="PTS_IIA_fru"/>
    <property type="match status" value="1"/>
</dbReference>
<dbReference type="InterPro" id="IPR051541">
    <property type="entry name" value="PTS_SugarTrans_NitroReg"/>
</dbReference>
<dbReference type="Gene3D" id="3.40.930.10">
    <property type="entry name" value="Mannitol-specific EII, Chain A"/>
    <property type="match status" value="1"/>
</dbReference>
<dbReference type="Proteomes" id="UP001180081">
    <property type="component" value="Unassembled WGS sequence"/>
</dbReference>
<dbReference type="InterPro" id="IPR016152">
    <property type="entry name" value="PTrfase/Anion_transptr"/>
</dbReference>
<reference evidence="2" key="2">
    <citation type="submission" date="2023-06" db="EMBL/GenBank/DDBJ databases">
        <authorList>
            <person name="Lucena T."/>
            <person name="Sun Q."/>
        </authorList>
    </citation>
    <scope>NUCLEOTIDE SEQUENCE</scope>
    <source>
        <strain evidence="2">CECT 7703</strain>
    </source>
</reference>
<keyword evidence="3" id="KW-1185">Reference proteome</keyword>
<dbReference type="PANTHER" id="PTHR47738">
    <property type="entry name" value="PTS SYSTEM FRUCTOSE-LIKE EIIA COMPONENT-RELATED"/>
    <property type="match status" value="1"/>
</dbReference>
<keyword evidence="2" id="KW-0813">Transport</keyword>
<feature type="domain" description="PTS EIIA type-2" evidence="1">
    <location>
        <begin position="6"/>
        <end position="149"/>
    </location>
</feature>
<dbReference type="EMBL" id="JAUFPU010000008">
    <property type="protein sequence ID" value="MDN3577195.1"/>
    <property type="molecule type" value="Genomic_DNA"/>
</dbReference>
<dbReference type="RefSeq" id="WP_290332665.1">
    <property type="nucleotide sequence ID" value="NZ_JAUFPU010000008.1"/>
</dbReference>
<gene>
    <name evidence="2" type="ORF">QWZ03_10490</name>
</gene>
<dbReference type="PROSITE" id="PS00372">
    <property type="entry name" value="PTS_EIIA_TYPE_2_HIS"/>
    <property type="match status" value="1"/>
</dbReference>
<evidence type="ECO:0000259" key="1">
    <source>
        <dbReference type="PROSITE" id="PS51094"/>
    </source>
</evidence>
<comment type="caution">
    <text evidence="2">The sequence shown here is derived from an EMBL/GenBank/DDBJ whole genome shotgun (WGS) entry which is preliminary data.</text>
</comment>
<reference evidence="2" key="1">
    <citation type="journal article" date="2014" name="Int. J. Syst. Evol. Microbiol.">
        <title>Complete genome of a new Firmicutes species belonging to the dominant human colonic microbiota ('Ruminococcus bicirculans') reveals two chromosomes and a selective capacity to utilize plant glucans.</title>
        <authorList>
            <consortium name="NISC Comparative Sequencing Program"/>
            <person name="Wegmann U."/>
            <person name="Louis P."/>
            <person name="Goesmann A."/>
            <person name="Henrissat B."/>
            <person name="Duncan S.H."/>
            <person name="Flint H.J."/>
        </authorList>
    </citation>
    <scope>NUCLEOTIDE SEQUENCE</scope>
    <source>
        <strain evidence="2">CECT 7703</strain>
    </source>
</reference>
<accession>A0ABT8B5T5</accession>